<sequence>MMMSYSMESASSYPPLHPCERLGATQRQGGGGVAAGPLVHFPGVVHPQPPCCPPQPPYAQDVPSQEVPNGRELCPTDTETRAPSLLMEPLKDHCPQHPYVINTPRSQPPSRRPTPGPCAHVEVS</sequence>
<name>A0A9Q0DPA4_9TELE</name>
<protein>
    <submittedName>
        <fullName evidence="2">Uncharacterized protein</fullName>
    </submittedName>
</protein>
<reference evidence="2" key="1">
    <citation type="submission" date="2022-07" db="EMBL/GenBank/DDBJ databases">
        <title>Chromosome-level genome of Muraenolepis orangiensis.</title>
        <authorList>
            <person name="Kim J."/>
        </authorList>
    </citation>
    <scope>NUCLEOTIDE SEQUENCE</scope>
    <source>
        <strain evidence="2">KU_S4_2022</strain>
        <tissue evidence="2">Muscle</tissue>
    </source>
</reference>
<accession>A0A9Q0DPA4</accession>
<organism evidence="2 3">
    <name type="scientific">Muraenolepis orangiensis</name>
    <name type="common">Patagonian moray cod</name>
    <dbReference type="NCBI Taxonomy" id="630683"/>
    <lineage>
        <taxon>Eukaryota</taxon>
        <taxon>Metazoa</taxon>
        <taxon>Chordata</taxon>
        <taxon>Craniata</taxon>
        <taxon>Vertebrata</taxon>
        <taxon>Euteleostomi</taxon>
        <taxon>Actinopterygii</taxon>
        <taxon>Neopterygii</taxon>
        <taxon>Teleostei</taxon>
        <taxon>Neoteleostei</taxon>
        <taxon>Acanthomorphata</taxon>
        <taxon>Zeiogadaria</taxon>
        <taxon>Gadariae</taxon>
        <taxon>Gadiformes</taxon>
        <taxon>Muraenolepidoidei</taxon>
        <taxon>Muraenolepididae</taxon>
        <taxon>Muraenolepis</taxon>
    </lineage>
</organism>
<keyword evidence="3" id="KW-1185">Reference proteome</keyword>
<dbReference type="AlphaFoldDB" id="A0A9Q0DPA4"/>
<feature type="compositionally biased region" description="Pro residues" evidence="1">
    <location>
        <begin position="106"/>
        <end position="116"/>
    </location>
</feature>
<feature type="region of interest" description="Disordered" evidence="1">
    <location>
        <begin position="14"/>
        <end position="35"/>
    </location>
</feature>
<feature type="region of interest" description="Disordered" evidence="1">
    <location>
        <begin position="52"/>
        <end position="77"/>
    </location>
</feature>
<dbReference type="OrthoDB" id="8933103at2759"/>
<comment type="caution">
    <text evidence="2">The sequence shown here is derived from an EMBL/GenBank/DDBJ whole genome shotgun (WGS) entry which is preliminary data.</text>
</comment>
<evidence type="ECO:0000313" key="2">
    <source>
        <dbReference type="EMBL" id="KAJ3591108.1"/>
    </source>
</evidence>
<evidence type="ECO:0000313" key="3">
    <source>
        <dbReference type="Proteomes" id="UP001148018"/>
    </source>
</evidence>
<gene>
    <name evidence="2" type="ORF">NHX12_009055</name>
</gene>
<dbReference type="Proteomes" id="UP001148018">
    <property type="component" value="Unassembled WGS sequence"/>
</dbReference>
<evidence type="ECO:0000256" key="1">
    <source>
        <dbReference type="SAM" id="MobiDB-lite"/>
    </source>
</evidence>
<proteinExistence type="predicted"/>
<dbReference type="EMBL" id="JANIIK010000114">
    <property type="protein sequence ID" value="KAJ3591108.1"/>
    <property type="molecule type" value="Genomic_DNA"/>
</dbReference>
<feature type="region of interest" description="Disordered" evidence="1">
    <location>
        <begin position="95"/>
        <end position="124"/>
    </location>
</feature>